<dbReference type="OrthoDB" id="6149831at2759"/>
<feature type="compositionally biased region" description="Basic and acidic residues" evidence="3">
    <location>
        <begin position="963"/>
        <end position="974"/>
    </location>
</feature>
<dbReference type="GO" id="GO:0005737">
    <property type="term" value="C:cytoplasm"/>
    <property type="evidence" value="ECO:0007669"/>
    <property type="project" value="TreeGrafter"/>
</dbReference>
<keyword evidence="2" id="KW-0677">Repeat</keyword>
<evidence type="ECO:0000256" key="2">
    <source>
        <dbReference type="ARBA" id="ARBA00022737"/>
    </source>
</evidence>
<dbReference type="SUPFAM" id="SSF52058">
    <property type="entry name" value="L domain-like"/>
    <property type="match status" value="1"/>
</dbReference>
<evidence type="ECO:0000256" key="3">
    <source>
        <dbReference type="SAM" id="MobiDB-lite"/>
    </source>
</evidence>
<feature type="compositionally biased region" description="Low complexity" evidence="3">
    <location>
        <begin position="821"/>
        <end position="844"/>
    </location>
</feature>
<feature type="region of interest" description="Disordered" evidence="3">
    <location>
        <begin position="454"/>
        <end position="521"/>
    </location>
</feature>
<feature type="compositionally biased region" description="Polar residues" evidence="3">
    <location>
        <begin position="905"/>
        <end position="933"/>
    </location>
</feature>
<feature type="compositionally biased region" description="Basic and acidic residues" evidence="3">
    <location>
        <begin position="1018"/>
        <end position="1037"/>
    </location>
</feature>
<feature type="domain" description="Calponin-homology (CH)" evidence="5">
    <location>
        <begin position="1032"/>
        <end position="1145"/>
    </location>
</feature>
<organism evidence="6 7">
    <name type="scientific">Biomphalaria glabrata</name>
    <name type="common">Bloodfluke planorb</name>
    <name type="synonym">Freshwater snail</name>
    <dbReference type="NCBI Taxonomy" id="6526"/>
    <lineage>
        <taxon>Eukaryota</taxon>
        <taxon>Metazoa</taxon>
        <taxon>Spiralia</taxon>
        <taxon>Lophotrochozoa</taxon>
        <taxon>Mollusca</taxon>
        <taxon>Gastropoda</taxon>
        <taxon>Heterobranchia</taxon>
        <taxon>Euthyneura</taxon>
        <taxon>Panpulmonata</taxon>
        <taxon>Hygrophila</taxon>
        <taxon>Lymnaeoidea</taxon>
        <taxon>Planorbidae</taxon>
        <taxon>Biomphalaria</taxon>
    </lineage>
</organism>
<dbReference type="FunFam" id="3.80.10.10:FF:000067">
    <property type="entry name" value="Leucine-rich repeat and calponin homology domain-containing protein 4 isoform 1"/>
    <property type="match status" value="1"/>
</dbReference>
<dbReference type="InterPro" id="IPR001715">
    <property type="entry name" value="CH_dom"/>
</dbReference>
<dbReference type="SMART" id="SM00033">
    <property type="entry name" value="CH"/>
    <property type="match status" value="1"/>
</dbReference>
<dbReference type="PROSITE" id="PS51450">
    <property type="entry name" value="LRR"/>
    <property type="match status" value="1"/>
</dbReference>
<keyword evidence="4" id="KW-0472">Membrane</keyword>
<dbReference type="Gene3D" id="3.80.10.10">
    <property type="entry name" value="Ribonuclease Inhibitor"/>
    <property type="match status" value="1"/>
</dbReference>
<name>A0A9W2YZD9_BIOGL</name>
<accession>A0A9W2YZD9</accession>
<evidence type="ECO:0000313" key="6">
    <source>
        <dbReference type="Proteomes" id="UP001165740"/>
    </source>
</evidence>
<feature type="compositionally biased region" description="Low complexity" evidence="3">
    <location>
        <begin position="738"/>
        <end position="760"/>
    </location>
</feature>
<feature type="compositionally biased region" description="Polar residues" evidence="3">
    <location>
        <begin position="497"/>
        <end position="519"/>
    </location>
</feature>
<feature type="compositionally biased region" description="Low complexity" evidence="3">
    <location>
        <begin position="356"/>
        <end position="371"/>
    </location>
</feature>
<dbReference type="OMA" id="TMECEKS"/>
<dbReference type="RefSeq" id="XP_055868146.1">
    <property type="nucleotide sequence ID" value="XM_056012171.1"/>
</dbReference>
<feature type="compositionally biased region" description="Polar residues" evidence="3">
    <location>
        <begin position="878"/>
        <end position="897"/>
    </location>
</feature>
<dbReference type="PANTHER" id="PTHR48051:SF21">
    <property type="entry name" value="CALPONIN-HOMOLOGY (CH) DOMAIN-CONTAINING PROTEIN"/>
    <property type="match status" value="1"/>
</dbReference>
<evidence type="ECO:0000256" key="1">
    <source>
        <dbReference type="ARBA" id="ARBA00022614"/>
    </source>
</evidence>
<feature type="transmembrane region" description="Helical" evidence="4">
    <location>
        <begin position="1152"/>
        <end position="1172"/>
    </location>
</feature>
<feature type="compositionally biased region" description="Polar residues" evidence="3">
    <location>
        <begin position="776"/>
        <end position="794"/>
    </location>
</feature>
<feature type="region of interest" description="Disordered" evidence="3">
    <location>
        <begin position="348"/>
        <end position="413"/>
    </location>
</feature>
<feature type="compositionally biased region" description="Low complexity" evidence="3">
    <location>
        <begin position="934"/>
        <end position="945"/>
    </location>
</feature>
<dbReference type="AlphaFoldDB" id="A0A9W2YZD9"/>
<sequence>MKNKMAASYGSGLQSPPPIGRPVDRVFEDAQYTGEIYLNGRKLRDYPKLCTKYDLSDTTHVDISRNRLTELPHEVCDYIHVERVNCYHNVIRSIPDAISQLQTLTHLNLSRNQLTVLPTALCLLNALEILSVSNNKLVSLPEEIGKLENLMDLDVSCNEISHLPLQIGDLTSLRCLNLRRNFLVELPFEISRLQLFKLDFSSNRIERIPIVFRKMETLEQLILDHNPLSSPPAYICTKGRQHIMKYLHIQAVKEDRKRGILNNDPDMKRNLRKSLPPQQSSEEFRNMLVGPESKWKRHTVLSNDSGYSTSDGTDRNGWQSAEVYEENIQGSHDRYGHNVPHQQIHHYRGHLGGSVSGLNKSSISSSVSTTIYENENNHHPRLDGTNNSQPNRFYSDSLNHRPPLGLHTSSAQTSYLNGNSTTFYHYPPSPSLSRARTINSSSSSLLGSNNLNSLHNRSFSPTPSETFHHKSSSSVLTRQHSNSSLSSNTPQDEESRSNYVPYSSTHEKSSTNVPTSDAYTNRYLMRQKSSEYVSRSYLQSGDYQAETSTSPPPSSMVMAGDLEDEFTRELKRQKAEYERKKKQAEQIKAKQLEEEEELEKEERRRATLKVQEEQKLLLEKEKQEEARRQEERLHQEEEKRKKDEEALHHQEMLSKQDYARNQILDENKLEDTQKPTESKLADRNKIANKKNVLKFGYYNYANTQISSYSRTQPQSSHQPPQPPNSLPLHGITGPLGPPSSLSSASPTSYSVSPQQQQQPQRNDSNYILTENEYRNALSSQSFKEQRRLANSTQYRRAASDTLKKPGQQVDVQNFINRNGETSTLSSTSTTPSVSPSPSPRNSVSHLAKPGSPSGSTSHLTKPNSPSGSMSQLAKPVANKSSVPRANGPASTGTNQTVRRTKMAGDSSNASSPVTARSTKASGIANMKTSLNPATSNIRRSSNSSTTDDDSKSKKTPSTPTDPSRLKSKLEEPKQRGTIQAPGIKKTSLPDNVDTNRRIQNRPPANNFGSGRGRVGAKTVEDSSALRRRDEAHREEAEQMDRLRQTIESRLRVTLPDNLAEALRDGVVLCHLANQIRPRSVGSIHVPSPAVPKLTVAKCRRNVDNFLDACRKIGVDHEMLCDHDDIIDGLRLTIVAQTVQALIRLPRLDPKDFYVANLCIALLFVQFLAFILVTI</sequence>
<gene>
    <name evidence="7" type="primary">LOC106056413</name>
</gene>
<evidence type="ECO:0000259" key="5">
    <source>
        <dbReference type="PROSITE" id="PS50021"/>
    </source>
</evidence>
<dbReference type="Pfam" id="PF00560">
    <property type="entry name" value="LRR_1"/>
    <property type="match status" value="1"/>
</dbReference>
<feature type="compositionally biased region" description="Polar residues" evidence="3">
    <location>
        <begin position="809"/>
        <end position="820"/>
    </location>
</feature>
<dbReference type="Pfam" id="PF13855">
    <property type="entry name" value="LRR_8"/>
    <property type="match status" value="1"/>
</dbReference>
<dbReference type="Pfam" id="PF00307">
    <property type="entry name" value="CH"/>
    <property type="match status" value="1"/>
</dbReference>
<dbReference type="CDD" id="cd21205">
    <property type="entry name" value="CH_LRCH"/>
    <property type="match status" value="1"/>
</dbReference>
<dbReference type="Proteomes" id="UP001165740">
    <property type="component" value="Chromosome 15"/>
</dbReference>
<dbReference type="PANTHER" id="PTHR48051">
    <property type="match status" value="1"/>
</dbReference>
<dbReference type="InterPro" id="IPR001611">
    <property type="entry name" value="Leu-rich_rpt"/>
</dbReference>
<keyword evidence="4" id="KW-0812">Transmembrane</keyword>
<feature type="region of interest" description="Disordered" evidence="3">
    <location>
        <begin position="616"/>
        <end position="693"/>
    </location>
</feature>
<dbReference type="InterPro" id="IPR036872">
    <property type="entry name" value="CH_dom_sf"/>
</dbReference>
<dbReference type="Gene3D" id="1.10.418.10">
    <property type="entry name" value="Calponin-like domain"/>
    <property type="match status" value="1"/>
</dbReference>
<keyword evidence="1" id="KW-0433">Leucine-rich repeat</keyword>
<protein>
    <submittedName>
        <fullName evidence="7">Leucine-rich repeat and calponin homology domain-containing protein-like isoform X1</fullName>
    </submittedName>
</protein>
<reference evidence="7" key="1">
    <citation type="submission" date="2025-08" db="UniProtKB">
        <authorList>
            <consortium name="RefSeq"/>
        </authorList>
    </citation>
    <scope>IDENTIFICATION</scope>
</reference>
<dbReference type="InterPro" id="IPR050216">
    <property type="entry name" value="LRR_domain-containing"/>
</dbReference>
<dbReference type="SUPFAM" id="SSF47576">
    <property type="entry name" value="Calponin-homology domain, CH-domain"/>
    <property type="match status" value="1"/>
</dbReference>
<feature type="region of interest" description="Disordered" evidence="3">
    <location>
        <begin position="706"/>
        <end position="1037"/>
    </location>
</feature>
<keyword evidence="6" id="KW-1185">Reference proteome</keyword>
<evidence type="ECO:0000256" key="4">
    <source>
        <dbReference type="SAM" id="Phobius"/>
    </source>
</evidence>
<proteinExistence type="predicted"/>
<dbReference type="InterPro" id="IPR032675">
    <property type="entry name" value="LRR_dom_sf"/>
</dbReference>
<dbReference type="InterPro" id="IPR003591">
    <property type="entry name" value="Leu-rich_rpt_typical-subtyp"/>
</dbReference>
<evidence type="ECO:0000313" key="7">
    <source>
        <dbReference type="RefSeq" id="XP_055868146.1"/>
    </source>
</evidence>
<dbReference type="SMART" id="SM00364">
    <property type="entry name" value="LRR_BAC"/>
    <property type="match status" value="4"/>
</dbReference>
<feature type="compositionally biased region" description="Basic and acidic residues" evidence="3">
    <location>
        <begin position="616"/>
        <end position="685"/>
    </location>
</feature>
<feature type="compositionally biased region" description="Polar residues" evidence="3">
    <location>
        <begin position="852"/>
        <end position="871"/>
    </location>
</feature>
<dbReference type="GeneID" id="106056413"/>
<feature type="compositionally biased region" description="Polar residues" evidence="3">
    <location>
        <begin position="472"/>
        <end position="490"/>
    </location>
</feature>
<feature type="compositionally biased region" description="Polar residues" evidence="3">
    <location>
        <begin position="384"/>
        <end position="397"/>
    </location>
</feature>
<keyword evidence="4" id="KW-1133">Transmembrane helix</keyword>
<dbReference type="PROSITE" id="PS50021">
    <property type="entry name" value="CH"/>
    <property type="match status" value="1"/>
</dbReference>
<dbReference type="SMART" id="SM00369">
    <property type="entry name" value="LRR_TYP"/>
    <property type="match status" value="6"/>
</dbReference>